<dbReference type="GO" id="GO:0006396">
    <property type="term" value="P:RNA processing"/>
    <property type="evidence" value="ECO:0007669"/>
    <property type="project" value="InterPro"/>
</dbReference>
<protein>
    <submittedName>
        <fullName evidence="4">tRNA/rRNA methyltransferase</fullName>
    </submittedName>
</protein>
<dbReference type="CDD" id="cd18082">
    <property type="entry name" value="SpoU-like_family"/>
    <property type="match status" value="1"/>
</dbReference>
<dbReference type="EMBL" id="BAUU01000005">
    <property type="protein sequence ID" value="GAE29531.1"/>
    <property type="molecule type" value="Genomic_DNA"/>
</dbReference>
<sequence length="244" mass="27404">MKNNDKLKIYKKGYDYSYTIGTYPTIELLKARPHSVRELIIHSKLEDLSVIESMCDNKISITYNDKVFSRLGVNDKCLVLGVFQKYGMQLNKSRPHIVLVNPSDKGNIGTIIRTVLGFGYRDIAIITPAADIWDPKTIRASMGAFFKMNITCFNNFHDYKMAYNIHQLFPFMLGGKRSLSYESCPESSLFSLIFGNEATGLSDNFLSVGEVIKIPQTNDVDSLNLAVASAIAAYTFAQKNLLID</sequence>
<dbReference type="GO" id="GO:0032259">
    <property type="term" value="P:methylation"/>
    <property type="evidence" value="ECO:0007669"/>
    <property type="project" value="UniProtKB-KW"/>
</dbReference>
<dbReference type="GO" id="GO:0003723">
    <property type="term" value="F:RNA binding"/>
    <property type="evidence" value="ECO:0007669"/>
    <property type="project" value="InterPro"/>
</dbReference>
<dbReference type="Pfam" id="PF00588">
    <property type="entry name" value="SpoU_methylase"/>
    <property type="match status" value="1"/>
</dbReference>
<dbReference type="Gene3D" id="3.40.1280.10">
    <property type="match status" value="1"/>
</dbReference>
<dbReference type="STRING" id="1236971.JCM9152_893"/>
<dbReference type="PANTHER" id="PTHR43191:SF2">
    <property type="entry name" value="RRNA METHYLTRANSFERASE 3, MITOCHONDRIAL"/>
    <property type="match status" value="1"/>
</dbReference>
<keyword evidence="5" id="KW-1185">Reference proteome</keyword>
<dbReference type="Proteomes" id="UP000018895">
    <property type="component" value="Unassembled WGS sequence"/>
</dbReference>
<evidence type="ECO:0000313" key="5">
    <source>
        <dbReference type="Proteomes" id="UP000018895"/>
    </source>
</evidence>
<comment type="caution">
    <text evidence="4">The sequence shown here is derived from an EMBL/GenBank/DDBJ whole genome shotgun (WGS) entry which is preliminary data.</text>
</comment>
<proteinExistence type="predicted"/>
<feature type="domain" description="tRNA/rRNA methyltransferase SpoU type" evidence="3">
    <location>
        <begin position="96"/>
        <end position="234"/>
    </location>
</feature>
<dbReference type="GO" id="GO:0008173">
    <property type="term" value="F:RNA methyltransferase activity"/>
    <property type="evidence" value="ECO:0007669"/>
    <property type="project" value="InterPro"/>
</dbReference>
<gene>
    <name evidence="4" type="ORF">JCM9152_893</name>
</gene>
<organism evidence="4 5">
    <name type="scientific">Halalkalibacter hemicellulosilyticusJCM 9152</name>
    <dbReference type="NCBI Taxonomy" id="1236971"/>
    <lineage>
        <taxon>Bacteria</taxon>
        <taxon>Bacillati</taxon>
        <taxon>Bacillota</taxon>
        <taxon>Bacilli</taxon>
        <taxon>Bacillales</taxon>
        <taxon>Bacillaceae</taxon>
        <taxon>Halalkalibacter</taxon>
    </lineage>
</organism>
<accession>W4QBU8</accession>
<dbReference type="InterPro" id="IPR001537">
    <property type="entry name" value="SpoU_MeTrfase"/>
</dbReference>
<dbReference type="InterPro" id="IPR051259">
    <property type="entry name" value="rRNA_Methyltransferase"/>
</dbReference>
<evidence type="ECO:0000256" key="1">
    <source>
        <dbReference type="ARBA" id="ARBA00022603"/>
    </source>
</evidence>
<dbReference type="AlphaFoldDB" id="W4QBU8"/>
<dbReference type="OrthoDB" id="9794400at2"/>
<dbReference type="SUPFAM" id="SSF75217">
    <property type="entry name" value="alpha/beta knot"/>
    <property type="match status" value="1"/>
</dbReference>
<keyword evidence="2 4" id="KW-0808">Transferase</keyword>
<evidence type="ECO:0000256" key="2">
    <source>
        <dbReference type="ARBA" id="ARBA00022679"/>
    </source>
</evidence>
<dbReference type="RefSeq" id="WP_035341265.1">
    <property type="nucleotide sequence ID" value="NZ_BAUU01000005.1"/>
</dbReference>
<name>W4QBU8_9BACI</name>
<dbReference type="PANTHER" id="PTHR43191">
    <property type="entry name" value="RRNA METHYLTRANSFERASE 3"/>
    <property type="match status" value="1"/>
</dbReference>
<keyword evidence="1 4" id="KW-0489">Methyltransferase</keyword>
<dbReference type="InterPro" id="IPR029026">
    <property type="entry name" value="tRNA_m1G_MTases_N"/>
</dbReference>
<evidence type="ECO:0000259" key="3">
    <source>
        <dbReference type="Pfam" id="PF00588"/>
    </source>
</evidence>
<evidence type="ECO:0000313" key="4">
    <source>
        <dbReference type="EMBL" id="GAE29531.1"/>
    </source>
</evidence>
<dbReference type="InterPro" id="IPR029028">
    <property type="entry name" value="Alpha/beta_knot_MTases"/>
</dbReference>
<reference evidence="4" key="1">
    <citation type="journal article" date="2014" name="Genome Announc.">
        <title>Draft Genome Sequences of Three Alkaliphilic Bacillus Strains, Bacillus wakoensis JCM 9140T, Bacillus akibai JCM 9157T, and Bacillus hemicellulosilyticus JCM 9152T.</title>
        <authorList>
            <person name="Yuki M."/>
            <person name="Oshima K."/>
            <person name="Suda W."/>
            <person name="Oshida Y."/>
            <person name="Kitamura K."/>
            <person name="Iida T."/>
            <person name="Hattori M."/>
            <person name="Ohkuma M."/>
        </authorList>
    </citation>
    <scope>NUCLEOTIDE SEQUENCE [LARGE SCALE GENOMIC DNA]</scope>
    <source>
        <strain evidence="4">JCM 9152</strain>
    </source>
</reference>